<evidence type="ECO:0000256" key="6">
    <source>
        <dbReference type="ARBA" id="ARBA00022917"/>
    </source>
</evidence>
<dbReference type="InterPro" id="IPR001412">
    <property type="entry name" value="aa-tRNA-synth_I_CS"/>
</dbReference>
<dbReference type="GO" id="GO:0005739">
    <property type="term" value="C:mitochondrion"/>
    <property type="evidence" value="ECO:0007669"/>
    <property type="project" value="TreeGrafter"/>
</dbReference>
<evidence type="ECO:0000256" key="4">
    <source>
        <dbReference type="ARBA" id="ARBA00022741"/>
    </source>
</evidence>
<dbReference type="CTD" id="39762"/>
<reference evidence="12" key="1">
    <citation type="journal article" date="2016" name="Sci. Rep.">
        <title>Molecular characterization of firefly nuptial gifts: a multi-omics approach sheds light on postcopulatory sexual selection.</title>
        <authorList>
            <person name="Al-Wathiqui N."/>
            <person name="Fallon T.R."/>
            <person name="South A."/>
            <person name="Weng J.K."/>
            <person name="Lewis S.M."/>
        </authorList>
    </citation>
    <scope>NUCLEOTIDE SEQUENCE</scope>
</reference>
<dbReference type="EMBL" id="GEZM01084975">
    <property type="protein sequence ID" value="JAV60353.1"/>
    <property type="molecule type" value="Transcribed_RNA"/>
</dbReference>
<dbReference type="AlphaFoldDB" id="A0A1Y1KFQ6"/>
<evidence type="ECO:0000256" key="1">
    <source>
        <dbReference type="ARBA" id="ARBA00005594"/>
    </source>
</evidence>
<dbReference type="InterPro" id="IPR014729">
    <property type="entry name" value="Rossmann-like_a/b/a_fold"/>
</dbReference>
<keyword evidence="4 9" id="KW-0547">Nucleotide-binding</keyword>
<dbReference type="PANTHER" id="PTHR42765:SF1">
    <property type="entry name" value="ISOLEUCINE--TRNA LIGASE, MITOCHONDRIAL"/>
    <property type="match status" value="1"/>
</dbReference>
<dbReference type="PROSITE" id="PS00178">
    <property type="entry name" value="AA_TRNA_LIGASE_I"/>
    <property type="match status" value="1"/>
</dbReference>
<dbReference type="EC" id="6.1.1.5" evidence="2"/>
<dbReference type="CDD" id="cd07960">
    <property type="entry name" value="Anticodon_Ia_Ile_BEm"/>
    <property type="match status" value="1"/>
</dbReference>
<dbReference type="GeneID" id="116173616"/>
<dbReference type="InterPro" id="IPR033708">
    <property type="entry name" value="Anticodon_Ile_BEm"/>
</dbReference>
<keyword evidence="3 9" id="KW-0436">Ligase</keyword>
<dbReference type="GO" id="GO:0000049">
    <property type="term" value="F:tRNA binding"/>
    <property type="evidence" value="ECO:0007669"/>
    <property type="project" value="InterPro"/>
</dbReference>
<dbReference type="SUPFAM" id="SSF52374">
    <property type="entry name" value="Nucleotidylyl transferase"/>
    <property type="match status" value="1"/>
</dbReference>
<evidence type="ECO:0000256" key="9">
    <source>
        <dbReference type="RuleBase" id="RU363035"/>
    </source>
</evidence>
<sequence>MLNNFFQKYARTYSTAKSVQKGKYTKTILLPQTKFPLRLDKNKVVERDKRINNLSAFKDLYTWQRKNCKGPEFVLHDGPPYANGTPHMGHCINKILKDTVLRSKIIQGTKVHYRPGWDCHGLPIEMKAVASNLQKLTPLEIRSSARNFAKNTIAIQRDAFQSWGVVADWANPYLTFEKGYVKNQSEKFVELYEKGLVFREVKPVYWSPSSMTALAEAELEYNSQHSSTEVILRLKLATCPFYRDKEGIYALIWTTTPWTLPCNQAICFNPGLSYSIVKVGDKPEALIVASNLIKDVSKILNAELKVLSSFPGEALQGATYYHPFNREVLPFLPSDHATDTKGTGLVHTAPAHGHDDFLVALDHKLFTSSLVDENGCYTSSVGAKLAGLFVLTEGTKVVLDILKEDILHAGNYIHSYPYDWRTKQPIIIRASKQWFIDTNQIKHKAIEVLEQVQGLPKFNNEMCKTMLTTQILKRPYWCISRQRSWGVPIPVFYDARSDEPIINREILQRLFSLMDKYGMDYWWELSVSDLLPEDIESKCNVPRDQIRKGEDIFDIWLDSGLSWSNVLEGDQVADMYLEGVDQFTGWFQSSLMTSVALRNKSPYKSVYVHGFVVDQNGLKMSKSLGNVVDPVDILEGRNGMKTYGIDALRWWVVCHANSDAITHVSDNILQTSADEVQKIRSVLRFALGSLFDYEENVMHASHLLVIDKYMLHLLHNLHNKVFQAYNSYDYNRLSQYLINFVTNPVSALYYVAIKDRLYCDEQYSPSRQAAQFVLYRLAQTVAKCIAPITPHLTEELYLHFPQQVQDSFFHLHLNPETWDDPKIARLMENTILVIKKDLHRIVGANTLNRNVSIRLPEVPYQQLKGVAEDMNKELADILQVARVEIVGDAIPEFDLQISDTALFMCDRCRKHSAKCENDLCDRCNVICNTLKTEQIRS</sequence>
<protein>
    <recommendedName>
        <fullName evidence="2">isoleucine--tRNA ligase</fullName>
        <ecNumber evidence="2">6.1.1.5</ecNumber>
    </recommendedName>
    <alternativeName>
        <fullName evidence="8">Isoleucyl-tRNA synthetase</fullName>
    </alternativeName>
</protein>
<organism evidence="12">
    <name type="scientific">Photinus pyralis</name>
    <name type="common">Common eastern firefly</name>
    <name type="synonym">Lampyris pyralis</name>
    <dbReference type="NCBI Taxonomy" id="7054"/>
    <lineage>
        <taxon>Eukaryota</taxon>
        <taxon>Metazoa</taxon>
        <taxon>Ecdysozoa</taxon>
        <taxon>Arthropoda</taxon>
        <taxon>Hexapoda</taxon>
        <taxon>Insecta</taxon>
        <taxon>Pterygota</taxon>
        <taxon>Neoptera</taxon>
        <taxon>Endopterygota</taxon>
        <taxon>Coleoptera</taxon>
        <taxon>Polyphaga</taxon>
        <taxon>Elateriformia</taxon>
        <taxon>Elateroidea</taxon>
        <taxon>Lampyridae</taxon>
        <taxon>Lampyrinae</taxon>
        <taxon>Photinus</taxon>
    </lineage>
</organism>
<keyword evidence="5 9" id="KW-0067">ATP-binding</keyword>
<evidence type="ECO:0000313" key="12">
    <source>
        <dbReference type="EMBL" id="JAV60353.1"/>
    </source>
</evidence>
<dbReference type="GO" id="GO:0006428">
    <property type="term" value="P:isoleucyl-tRNA aminoacylation"/>
    <property type="evidence" value="ECO:0007669"/>
    <property type="project" value="InterPro"/>
</dbReference>
<evidence type="ECO:0000256" key="8">
    <source>
        <dbReference type="ARBA" id="ARBA00032665"/>
    </source>
</evidence>
<dbReference type="CDD" id="cd00818">
    <property type="entry name" value="IleRS_core"/>
    <property type="match status" value="1"/>
</dbReference>
<dbReference type="InterPro" id="IPR009080">
    <property type="entry name" value="tRNAsynth_Ia_anticodon-bd"/>
</dbReference>
<name>A0A1Y1KFQ6_PHOPY</name>
<dbReference type="PRINTS" id="PR00984">
    <property type="entry name" value="TRNASYNTHILE"/>
</dbReference>
<evidence type="ECO:0000256" key="2">
    <source>
        <dbReference type="ARBA" id="ARBA00013165"/>
    </source>
</evidence>
<dbReference type="InterPro" id="IPR009008">
    <property type="entry name" value="Val/Leu/Ile-tRNA-synth_edit"/>
</dbReference>
<evidence type="ECO:0000259" key="11">
    <source>
        <dbReference type="Pfam" id="PF08264"/>
    </source>
</evidence>
<dbReference type="InterPro" id="IPR002301">
    <property type="entry name" value="Ile-tRNA-ligase"/>
</dbReference>
<dbReference type="InterPro" id="IPR002300">
    <property type="entry name" value="aa-tRNA-synth_Ia"/>
</dbReference>
<proteinExistence type="inferred from homology"/>
<dbReference type="GO" id="GO:0032543">
    <property type="term" value="P:mitochondrial translation"/>
    <property type="evidence" value="ECO:0007669"/>
    <property type="project" value="TreeGrafter"/>
</dbReference>
<dbReference type="Gene3D" id="1.10.10.830">
    <property type="entry name" value="Ile-tRNA synthetase CP2 domain-like"/>
    <property type="match status" value="1"/>
</dbReference>
<dbReference type="OrthoDB" id="10264412at2759"/>
<dbReference type="GO" id="GO:0002161">
    <property type="term" value="F:aminoacyl-tRNA deacylase activity"/>
    <property type="evidence" value="ECO:0007669"/>
    <property type="project" value="InterPro"/>
</dbReference>
<dbReference type="InterPro" id="IPR050081">
    <property type="entry name" value="Ile-tRNA_ligase"/>
</dbReference>
<dbReference type="Pfam" id="PF08264">
    <property type="entry name" value="Anticodon_1"/>
    <property type="match status" value="1"/>
</dbReference>
<dbReference type="PANTHER" id="PTHR42765">
    <property type="entry name" value="SOLEUCYL-TRNA SYNTHETASE"/>
    <property type="match status" value="1"/>
</dbReference>
<dbReference type="InterPro" id="IPR013155">
    <property type="entry name" value="M/V/L/I-tRNA-synth_anticd-bd"/>
</dbReference>
<dbReference type="Gene3D" id="3.90.740.10">
    <property type="entry name" value="Valyl/Leucyl/Isoleucyl-tRNA synthetase, editing domain"/>
    <property type="match status" value="1"/>
</dbReference>
<feature type="domain" description="Methionyl/Valyl/Leucyl/Isoleucyl-tRNA synthetase anticodon-binding" evidence="11">
    <location>
        <begin position="707"/>
        <end position="830"/>
    </location>
</feature>
<dbReference type="FunFam" id="3.90.740.10:FF:000009">
    <property type="entry name" value="Isoleucyl-tRNA synthetase 2, mitochondrial"/>
    <property type="match status" value="1"/>
</dbReference>
<dbReference type="Pfam" id="PF00133">
    <property type="entry name" value="tRNA-synt_1"/>
    <property type="match status" value="1"/>
</dbReference>
<evidence type="ECO:0000256" key="3">
    <source>
        <dbReference type="ARBA" id="ARBA00022598"/>
    </source>
</evidence>
<accession>A0A1Y1KFQ6</accession>
<dbReference type="GO" id="GO:0005524">
    <property type="term" value="F:ATP binding"/>
    <property type="evidence" value="ECO:0007669"/>
    <property type="project" value="UniProtKB-KW"/>
</dbReference>
<dbReference type="SUPFAM" id="SSF50677">
    <property type="entry name" value="ValRS/IleRS/LeuRS editing domain"/>
    <property type="match status" value="1"/>
</dbReference>
<dbReference type="NCBIfam" id="TIGR00392">
    <property type="entry name" value="ileS"/>
    <property type="match status" value="1"/>
</dbReference>
<evidence type="ECO:0000259" key="10">
    <source>
        <dbReference type="Pfam" id="PF00133"/>
    </source>
</evidence>
<dbReference type="RefSeq" id="XP_031347095.1">
    <property type="nucleotide sequence ID" value="XM_031491235.1"/>
</dbReference>
<dbReference type="Gene3D" id="3.40.50.620">
    <property type="entry name" value="HUPs"/>
    <property type="match status" value="2"/>
</dbReference>
<dbReference type="GO" id="GO:0004822">
    <property type="term" value="F:isoleucine-tRNA ligase activity"/>
    <property type="evidence" value="ECO:0007669"/>
    <property type="project" value="UniProtKB-EC"/>
</dbReference>
<dbReference type="SUPFAM" id="SSF47323">
    <property type="entry name" value="Anticodon-binding domain of a subclass of class I aminoacyl-tRNA synthetases"/>
    <property type="match status" value="1"/>
</dbReference>
<feature type="domain" description="Aminoacyl-tRNA synthetase class Ia" evidence="10">
    <location>
        <begin position="61"/>
        <end position="658"/>
    </location>
</feature>
<comment type="similarity">
    <text evidence="1 9">Belongs to the class-I aminoacyl-tRNA synthetase family.</text>
</comment>
<evidence type="ECO:0000256" key="7">
    <source>
        <dbReference type="ARBA" id="ARBA00023146"/>
    </source>
</evidence>
<keyword evidence="7 9" id="KW-0030">Aminoacyl-tRNA synthetase</keyword>
<keyword evidence="6 9" id="KW-0648">Protein biosynthesis</keyword>
<dbReference type="KEGG" id="ppyr:116173616"/>
<dbReference type="Gene3D" id="1.10.730.20">
    <property type="match status" value="1"/>
</dbReference>
<evidence type="ECO:0000256" key="5">
    <source>
        <dbReference type="ARBA" id="ARBA00022840"/>
    </source>
</evidence>